<protein>
    <submittedName>
        <fullName evidence="2">Uncharacterized protein</fullName>
    </submittedName>
</protein>
<evidence type="ECO:0000313" key="2">
    <source>
        <dbReference type="EMBL" id="NEW48384.1"/>
    </source>
</evidence>
<gene>
    <name evidence="2" type="ORF">GV789_28885</name>
</gene>
<sequence>VAITLWLLYRYYRHDELFFVCTSSGVLLTALFALSSLGQIAVTEDTEDHDQ</sequence>
<comment type="caution">
    <text evidence="2">The sequence shown here is derived from an EMBL/GenBank/DDBJ whole genome shotgun (WGS) entry which is preliminary data.</text>
</comment>
<reference evidence="2 3" key="1">
    <citation type="submission" date="2020-01" db="EMBL/GenBank/DDBJ databases">
        <title>Genetics and antimicrobial susceptibilities of Nocardia species isolated from the soil; a comparison with species isolated from humans.</title>
        <authorList>
            <person name="Carrasco G."/>
            <person name="Monzon S."/>
            <person name="Sansegundo M."/>
            <person name="Garcia E."/>
            <person name="Garrido N."/>
            <person name="Medina M.J."/>
            <person name="Villalon P."/>
            <person name="Ramirez-Arocha A.C."/>
            <person name="Jimenez P."/>
            <person name="Cuesta I."/>
            <person name="Valdezate S."/>
        </authorList>
    </citation>
    <scope>NUCLEOTIDE SEQUENCE [LARGE SCALE GENOMIC DNA]</scope>
    <source>
        <strain evidence="2 3">CNM20110639</strain>
    </source>
</reference>
<evidence type="ECO:0000256" key="1">
    <source>
        <dbReference type="SAM" id="Phobius"/>
    </source>
</evidence>
<evidence type="ECO:0000313" key="3">
    <source>
        <dbReference type="Proteomes" id="UP000468928"/>
    </source>
</evidence>
<name>A0A6P1DGU9_9NOCA</name>
<organism evidence="2 3">
    <name type="scientific">Nocardia cyriacigeorgica</name>
    <dbReference type="NCBI Taxonomy" id="135487"/>
    <lineage>
        <taxon>Bacteria</taxon>
        <taxon>Bacillati</taxon>
        <taxon>Actinomycetota</taxon>
        <taxon>Actinomycetes</taxon>
        <taxon>Mycobacteriales</taxon>
        <taxon>Nocardiaceae</taxon>
        <taxon>Nocardia</taxon>
    </lineage>
</organism>
<dbReference type="AlphaFoldDB" id="A0A6P1DGU9"/>
<keyword evidence="1" id="KW-0472">Membrane</keyword>
<feature type="transmembrane region" description="Helical" evidence="1">
    <location>
        <begin position="17"/>
        <end position="42"/>
    </location>
</feature>
<dbReference type="Proteomes" id="UP000468928">
    <property type="component" value="Unassembled WGS sequence"/>
</dbReference>
<accession>A0A6P1DGU9</accession>
<keyword evidence="1" id="KW-1133">Transmembrane helix</keyword>
<feature type="non-terminal residue" evidence="2">
    <location>
        <position position="1"/>
    </location>
</feature>
<keyword evidence="1" id="KW-0812">Transmembrane</keyword>
<proteinExistence type="predicted"/>
<dbReference type="EMBL" id="JAAGUZ010000247">
    <property type="protein sequence ID" value="NEW48384.1"/>
    <property type="molecule type" value="Genomic_DNA"/>
</dbReference>